<feature type="non-terminal residue" evidence="1">
    <location>
        <position position="1"/>
    </location>
</feature>
<protein>
    <submittedName>
        <fullName evidence="1">Uncharacterized protein</fullName>
    </submittedName>
</protein>
<name>A0A392TJ27_9FABA</name>
<comment type="caution">
    <text evidence="1">The sequence shown here is derived from an EMBL/GenBank/DDBJ whole genome shotgun (WGS) entry which is preliminary data.</text>
</comment>
<sequence length="40" mass="4322">GAISVEASARLLKQERCIGSSILEPVQDAESCNQSETMNR</sequence>
<reference evidence="1 2" key="1">
    <citation type="journal article" date="2018" name="Front. Plant Sci.">
        <title>Red Clover (Trifolium pratense) and Zigzag Clover (T. medium) - A Picture of Genomic Similarities and Differences.</title>
        <authorList>
            <person name="Dluhosova J."/>
            <person name="Istvanek J."/>
            <person name="Nedelnik J."/>
            <person name="Repkova J."/>
        </authorList>
    </citation>
    <scope>NUCLEOTIDE SEQUENCE [LARGE SCALE GENOMIC DNA]</scope>
    <source>
        <strain evidence="2">cv. 10/8</strain>
        <tissue evidence="1">Leaf</tissue>
    </source>
</reference>
<evidence type="ECO:0000313" key="1">
    <source>
        <dbReference type="EMBL" id="MCI59925.1"/>
    </source>
</evidence>
<dbReference type="EMBL" id="LXQA010572149">
    <property type="protein sequence ID" value="MCI59925.1"/>
    <property type="molecule type" value="Genomic_DNA"/>
</dbReference>
<proteinExistence type="predicted"/>
<keyword evidence="2" id="KW-1185">Reference proteome</keyword>
<evidence type="ECO:0000313" key="2">
    <source>
        <dbReference type="Proteomes" id="UP000265520"/>
    </source>
</evidence>
<dbReference type="AlphaFoldDB" id="A0A392TJ27"/>
<accession>A0A392TJ27</accession>
<dbReference type="Proteomes" id="UP000265520">
    <property type="component" value="Unassembled WGS sequence"/>
</dbReference>
<organism evidence="1 2">
    <name type="scientific">Trifolium medium</name>
    <dbReference type="NCBI Taxonomy" id="97028"/>
    <lineage>
        <taxon>Eukaryota</taxon>
        <taxon>Viridiplantae</taxon>
        <taxon>Streptophyta</taxon>
        <taxon>Embryophyta</taxon>
        <taxon>Tracheophyta</taxon>
        <taxon>Spermatophyta</taxon>
        <taxon>Magnoliopsida</taxon>
        <taxon>eudicotyledons</taxon>
        <taxon>Gunneridae</taxon>
        <taxon>Pentapetalae</taxon>
        <taxon>rosids</taxon>
        <taxon>fabids</taxon>
        <taxon>Fabales</taxon>
        <taxon>Fabaceae</taxon>
        <taxon>Papilionoideae</taxon>
        <taxon>50 kb inversion clade</taxon>
        <taxon>NPAAA clade</taxon>
        <taxon>Hologalegina</taxon>
        <taxon>IRL clade</taxon>
        <taxon>Trifolieae</taxon>
        <taxon>Trifolium</taxon>
    </lineage>
</organism>